<dbReference type="Proteomes" id="UP001286313">
    <property type="component" value="Unassembled WGS sequence"/>
</dbReference>
<evidence type="ECO:0000313" key="2">
    <source>
        <dbReference type="EMBL" id="KAK3867756.1"/>
    </source>
</evidence>
<feature type="region of interest" description="Disordered" evidence="1">
    <location>
        <begin position="20"/>
        <end position="82"/>
    </location>
</feature>
<evidence type="ECO:0000313" key="3">
    <source>
        <dbReference type="Proteomes" id="UP001286313"/>
    </source>
</evidence>
<protein>
    <submittedName>
        <fullName evidence="2">Uncharacterized protein</fullName>
    </submittedName>
</protein>
<dbReference type="EMBL" id="JAWQEG010003138">
    <property type="protein sequence ID" value="KAK3867756.1"/>
    <property type="molecule type" value="Genomic_DNA"/>
</dbReference>
<feature type="compositionally biased region" description="Low complexity" evidence="1">
    <location>
        <begin position="39"/>
        <end position="81"/>
    </location>
</feature>
<accession>A0AAE1K7M0</accession>
<name>A0AAE1K7M0_PETCI</name>
<organism evidence="2 3">
    <name type="scientific">Petrolisthes cinctipes</name>
    <name type="common">Flat porcelain crab</name>
    <dbReference type="NCBI Taxonomy" id="88211"/>
    <lineage>
        <taxon>Eukaryota</taxon>
        <taxon>Metazoa</taxon>
        <taxon>Ecdysozoa</taxon>
        <taxon>Arthropoda</taxon>
        <taxon>Crustacea</taxon>
        <taxon>Multicrustacea</taxon>
        <taxon>Malacostraca</taxon>
        <taxon>Eumalacostraca</taxon>
        <taxon>Eucarida</taxon>
        <taxon>Decapoda</taxon>
        <taxon>Pleocyemata</taxon>
        <taxon>Anomura</taxon>
        <taxon>Galatheoidea</taxon>
        <taxon>Porcellanidae</taxon>
        <taxon>Petrolisthes</taxon>
    </lineage>
</organism>
<dbReference type="AlphaFoldDB" id="A0AAE1K7M0"/>
<comment type="caution">
    <text evidence="2">The sequence shown here is derived from an EMBL/GenBank/DDBJ whole genome shotgun (WGS) entry which is preliminary data.</text>
</comment>
<reference evidence="2" key="1">
    <citation type="submission" date="2023-10" db="EMBL/GenBank/DDBJ databases">
        <title>Genome assemblies of two species of porcelain crab, Petrolisthes cinctipes and Petrolisthes manimaculis (Anomura: Porcellanidae).</title>
        <authorList>
            <person name="Angst P."/>
        </authorList>
    </citation>
    <scope>NUCLEOTIDE SEQUENCE</scope>
    <source>
        <strain evidence="2">PB745_01</strain>
        <tissue evidence="2">Gill</tissue>
    </source>
</reference>
<gene>
    <name evidence="2" type="ORF">Pcinc_026801</name>
</gene>
<proteinExistence type="predicted"/>
<keyword evidence="3" id="KW-1185">Reference proteome</keyword>
<evidence type="ECO:0000256" key="1">
    <source>
        <dbReference type="SAM" id="MobiDB-lite"/>
    </source>
</evidence>
<sequence>MLPQPSLTFHHSPSHSALNPSFHLYPAQSLSPPPPHGPSPLHLHPVPSLFLPPTLLPSSLSQPSPLPSPSSLSKHPTSSTPFRSSFHLLLPSLIPALIKYSRASAQNLLTPSSR</sequence>